<keyword evidence="6 8" id="KW-0449">Lipoprotein</keyword>
<comment type="caution">
    <text evidence="8">The sequence shown here is derived from an EMBL/GenBank/DDBJ whole genome shotgun (WGS) entry which is preliminary data.</text>
</comment>
<dbReference type="AlphaFoldDB" id="A0A101HRZ4"/>
<keyword evidence="5" id="KW-0472">Membrane</keyword>
<dbReference type="PATRIC" id="fig|1184387.3.peg.645"/>
<gene>
    <name evidence="8" type="ORF">XD94_0327</name>
</gene>
<dbReference type="InterPro" id="IPR050957">
    <property type="entry name" value="BMP_lipoprotein"/>
</dbReference>
<evidence type="ECO:0000256" key="4">
    <source>
        <dbReference type="ARBA" id="ARBA00022729"/>
    </source>
</evidence>
<evidence type="ECO:0000313" key="8">
    <source>
        <dbReference type="EMBL" id="KUK81769.1"/>
    </source>
</evidence>
<evidence type="ECO:0000256" key="1">
    <source>
        <dbReference type="ARBA" id="ARBA00004193"/>
    </source>
</evidence>
<dbReference type="PANTHER" id="PTHR34296">
    <property type="entry name" value="TRANSCRIPTIONAL ACTIVATOR PROTEIN MED"/>
    <property type="match status" value="1"/>
</dbReference>
<dbReference type="PANTHER" id="PTHR34296:SF2">
    <property type="entry name" value="ABC TRANSPORTER GUANOSINE-BINDING PROTEIN NUPN"/>
    <property type="match status" value="1"/>
</dbReference>
<proteinExistence type="inferred from homology"/>
<evidence type="ECO:0000256" key="2">
    <source>
        <dbReference type="ARBA" id="ARBA00008610"/>
    </source>
</evidence>
<dbReference type="InterPro" id="IPR003760">
    <property type="entry name" value="PnrA-like"/>
</dbReference>
<evidence type="ECO:0000256" key="5">
    <source>
        <dbReference type="ARBA" id="ARBA00023136"/>
    </source>
</evidence>
<comment type="similarity">
    <text evidence="2">Belongs to the BMP lipoprotein family.</text>
</comment>
<sequence length="340" mass="36662">MKLRLLLVFSLILMFALPVMAMKVIMITDVGGLGDKSFNDGTWEGIVKASDFLGIDREVVQSKEQSDYIPNLSNAAKEADIIFAVGFMMADALYKVAPQFPDTYFVGIDIDPVENMPNNVATYLFKEQEGAFLVGYVVAAMTETNMVGFVGGLPIPPVERFRYGYEAGIRVYEEIHGKTISMLQGYTMDFNDPKKGKDLAIAQFAEGADIVFHAAGACGNGVIEAAAEKGEGFFAVGVDVDQDYMAPGRVLTSSVKRVDMASYQAVMSIALGTFEPGAKTLGIKDEGVGISPMTYTKDVVGPVILGEVEFLKGLLKAGTLIVPDTQEKLDAFVVPDITLP</sequence>
<organism evidence="8 9">
    <name type="scientific">Mesotoga prima</name>
    <dbReference type="NCBI Taxonomy" id="1184387"/>
    <lineage>
        <taxon>Bacteria</taxon>
        <taxon>Thermotogati</taxon>
        <taxon>Thermotogota</taxon>
        <taxon>Thermotogae</taxon>
        <taxon>Kosmotogales</taxon>
        <taxon>Kosmotogaceae</taxon>
        <taxon>Mesotoga</taxon>
    </lineage>
</organism>
<keyword evidence="4" id="KW-0732">Signal</keyword>
<dbReference type="GO" id="GO:0005886">
    <property type="term" value="C:plasma membrane"/>
    <property type="evidence" value="ECO:0007669"/>
    <property type="project" value="UniProtKB-SubCell"/>
</dbReference>
<dbReference type="SUPFAM" id="SSF53822">
    <property type="entry name" value="Periplasmic binding protein-like I"/>
    <property type="match status" value="1"/>
</dbReference>
<evidence type="ECO:0000256" key="3">
    <source>
        <dbReference type="ARBA" id="ARBA00022475"/>
    </source>
</evidence>
<evidence type="ECO:0000313" key="9">
    <source>
        <dbReference type="Proteomes" id="UP000054092"/>
    </source>
</evidence>
<keyword evidence="3" id="KW-1003">Cell membrane</keyword>
<dbReference type="CDD" id="cd06354">
    <property type="entry name" value="PBP1_PrnA-like"/>
    <property type="match status" value="1"/>
</dbReference>
<dbReference type="Pfam" id="PF02608">
    <property type="entry name" value="Bmp"/>
    <property type="match status" value="1"/>
</dbReference>
<evidence type="ECO:0000259" key="7">
    <source>
        <dbReference type="Pfam" id="PF02608"/>
    </source>
</evidence>
<dbReference type="Proteomes" id="UP000054092">
    <property type="component" value="Unassembled WGS sequence"/>
</dbReference>
<reference evidence="9" key="1">
    <citation type="journal article" date="2015" name="MBio">
        <title>Genome-Resolved Metagenomic Analysis Reveals Roles for Candidate Phyla and Other Microbial Community Members in Biogeochemical Transformations in Oil Reservoirs.</title>
        <authorList>
            <person name="Hu P."/>
            <person name="Tom L."/>
            <person name="Singh A."/>
            <person name="Thomas B.C."/>
            <person name="Baker B.J."/>
            <person name="Piceno Y.M."/>
            <person name="Andersen G.L."/>
            <person name="Banfield J.F."/>
        </authorList>
    </citation>
    <scope>NUCLEOTIDE SEQUENCE [LARGE SCALE GENOMIC DNA]</scope>
</reference>
<protein>
    <submittedName>
        <fullName evidence="8">Basic membrane lipoprotein</fullName>
    </submittedName>
</protein>
<name>A0A101HRZ4_9BACT</name>
<evidence type="ECO:0000256" key="6">
    <source>
        <dbReference type="ARBA" id="ARBA00023288"/>
    </source>
</evidence>
<feature type="domain" description="ABC transporter substrate-binding protein PnrA-like" evidence="7">
    <location>
        <begin position="23"/>
        <end position="292"/>
    </location>
</feature>
<dbReference type="EMBL" id="LGGP01000036">
    <property type="protein sequence ID" value="KUK81769.1"/>
    <property type="molecule type" value="Genomic_DNA"/>
</dbReference>
<comment type="subcellular location">
    <subcellularLocation>
        <location evidence="1">Cell membrane</location>
        <topology evidence="1">Lipid-anchor</topology>
    </subcellularLocation>
</comment>
<accession>A0A101HRZ4</accession>
<dbReference type="InterPro" id="IPR028082">
    <property type="entry name" value="Peripla_BP_I"/>
</dbReference>
<dbReference type="Gene3D" id="3.40.50.2300">
    <property type="match status" value="2"/>
</dbReference>